<name>A0AAN5D9C7_9BILA</name>
<sequence length="272" mass="29437">ISAEAQLLGKDFTKLISSELSLPSLAALVVSSAGTNAAHLVAHSESIRELLSCAREYLLSAGRTAQDKMGAPVDPEVQKFSLATHTFGPLAVVAVIESLSQLIKHIEKSFPTPEQVSTSFSSSTSLNDSGLGCSFHSTPTTSPITKSDVDPSLLFSHPNDVLPYNDAVPPRIAYDSDPVPISIGELRRRALGPEKFTVSLMNSYLRKCVSIGFASMIDTLTFQPTSWSSLSEMESLTLANQTSHFLSFLPASLKMREKAREYPVAVHWIKLV</sequence>
<organism evidence="8 9">
    <name type="scientific">Pristionchus mayeri</name>
    <dbReference type="NCBI Taxonomy" id="1317129"/>
    <lineage>
        <taxon>Eukaryota</taxon>
        <taxon>Metazoa</taxon>
        <taxon>Ecdysozoa</taxon>
        <taxon>Nematoda</taxon>
        <taxon>Chromadorea</taxon>
        <taxon>Rhabditida</taxon>
        <taxon>Rhabditina</taxon>
        <taxon>Diplogasteromorpha</taxon>
        <taxon>Diplogasteroidea</taxon>
        <taxon>Neodiplogasteridae</taxon>
        <taxon>Pristionchus</taxon>
    </lineage>
</organism>
<comment type="similarity">
    <text evidence="2">Belongs to the AP-2 family.</text>
</comment>
<evidence type="ECO:0000256" key="1">
    <source>
        <dbReference type="ARBA" id="ARBA00004123"/>
    </source>
</evidence>
<evidence type="ECO:0000313" key="8">
    <source>
        <dbReference type="EMBL" id="GMR58475.1"/>
    </source>
</evidence>
<keyword evidence="9" id="KW-1185">Reference proteome</keyword>
<dbReference type="GO" id="GO:0042127">
    <property type="term" value="P:regulation of cell population proliferation"/>
    <property type="evidence" value="ECO:0007669"/>
    <property type="project" value="TreeGrafter"/>
</dbReference>
<dbReference type="GO" id="GO:0000977">
    <property type="term" value="F:RNA polymerase II transcription regulatory region sequence-specific DNA binding"/>
    <property type="evidence" value="ECO:0007669"/>
    <property type="project" value="TreeGrafter"/>
</dbReference>
<feature type="domain" description="Transcription factor AP-2 C-terminal" evidence="7">
    <location>
        <begin position="3"/>
        <end position="105"/>
    </location>
</feature>
<keyword evidence="5" id="KW-0804">Transcription</keyword>
<comment type="subcellular location">
    <subcellularLocation>
        <location evidence="1">Nucleus</location>
    </subcellularLocation>
</comment>
<dbReference type="PANTHER" id="PTHR10812:SF17">
    <property type="entry name" value="TRANSCRIPTION FACTOR AP-2, ISOFORM D"/>
    <property type="match status" value="1"/>
</dbReference>
<dbReference type="Proteomes" id="UP001328107">
    <property type="component" value="Unassembled WGS sequence"/>
</dbReference>
<keyword evidence="6" id="KW-0539">Nucleus</keyword>
<dbReference type="Pfam" id="PF03299">
    <property type="entry name" value="TF_AP-2"/>
    <property type="match status" value="1"/>
</dbReference>
<evidence type="ECO:0000256" key="2">
    <source>
        <dbReference type="ARBA" id="ARBA00007770"/>
    </source>
</evidence>
<keyword evidence="3" id="KW-0805">Transcription regulation</keyword>
<dbReference type="InterPro" id="IPR004979">
    <property type="entry name" value="TF_AP2"/>
</dbReference>
<protein>
    <recommendedName>
        <fullName evidence="7">Transcription factor AP-2 C-terminal domain-containing protein</fullName>
    </recommendedName>
</protein>
<evidence type="ECO:0000256" key="5">
    <source>
        <dbReference type="ARBA" id="ARBA00023163"/>
    </source>
</evidence>
<dbReference type="PANTHER" id="PTHR10812">
    <property type="entry name" value="TRANSCRIPTION FACTOR AP-2"/>
    <property type="match status" value="1"/>
</dbReference>
<gene>
    <name evidence="8" type="ORF">PMAYCL1PPCAC_28670</name>
</gene>
<dbReference type="GO" id="GO:0000981">
    <property type="term" value="F:DNA-binding transcription factor activity, RNA polymerase II-specific"/>
    <property type="evidence" value="ECO:0007669"/>
    <property type="project" value="TreeGrafter"/>
</dbReference>
<dbReference type="AlphaFoldDB" id="A0AAN5D9C7"/>
<keyword evidence="4" id="KW-0238">DNA-binding</keyword>
<dbReference type="EMBL" id="BTRK01000006">
    <property type="protein sequence ID" value="GMR58475.1"/>
    <property type="molecule type" value="Genomic_DNA"/>
</dbReference>
<evidence type="ECO:0000259" key="7">
    <source>
        <dbReference type="Pfam" id="PF03299"/>
    </source>
</evidence>
<accession>A0AAN5D9C7</accession>
<dbReference type="GO" id="GO:0005634">
    <property type="term" value="C:nucleus"/>
    <property type="evidence" value="ECO:0007669"/>
    <property type="project" value="UniProtKB-SubCell"/>
</dbReference>
<evidence type="ECO:0000313" key="9">
    <source>
        <dbReference type="Proteomes" id="UP001328107"/>
    </source>
</evidence>
<evidence type="ECO:0000256" key="4">
    <source>
        <dbReference type="ARBA" id="ARBA00023125"/>
    </source>
</evidence>
<feature type="non-terminal residue" evidence="8">
    <location>
        <position position="1"/>
    </location>
</feature>
<evidence type="ECO:0000256" key="6">
    <source>
        <dbReference type="ARBA" id="ARBA00023242"/>
    </source>
</evidence>
<evidence type="ECO:0000256" key="3">
    <source>
        <dbReference type="ARBA" id="ARBA00023015"/>
    </source>
</evidence>
<reference evidence="9" key="1">
    <citation type="submission" date="2022-10" db="EMBL/GenBank/DDBJ databases">
        <title>Genome assembly of Pristionchus species.</title>
        <authorList>
            <person name="Yoshida K."/>
            <person name="Sommer R.J."/>
        </authorList>
    </citation>
    <scope>NUCLEOTIDE SEQUENCE [LARGE SCALE GENOMIC DNA]</scope>
    <source>
        <strain evidence="9">RS5460</strain>
    </source>
</reference>
<comment type="caution">
    <text evidence="8">The sequence shown here is derived from an EMBL/GenBank/DDBJ whole genome shotgun (WGS) entry which is preliminary data.</text>
</comment>
<dbReference type="InterPro" id="IPR013854">
    <property type="entry name" value="TF_AP2_C"/>
</dbReference>
<feature type="non-terminal residue" evidence="8">
    <location>
        <position position="272"/>
    </location>
</feature>
<proteinExistence type="inferred from homology"/>